<dbReference type="OrthoDB" id="5894719at2"/>
<dbReference type="InterPro" id="IPR000914">
    <property type="entry name" value="SBP_5_dom"/>
</dbReference>
<feature type="domain" description="Solute-binding protein family 5" evidence="1">
    <location>
        <begin position="163"/>
        <end position="301"/>
    </location>
</feature>
<accession>A0A518XHG6</accession>
<dbReference type="Gene3D" id="3.40.190.10">
    <property type="entry name" value="Periplasmic binding protein-like II"/>
    <property type="match status" value="1"/>
</dbReference>
<keyword evidence="4" id="KW-1185">Reference proteome</keyword>
<dbReference type="KEGG" id="pdis:D8B20_04615"/>
<name>A0A518XHG6_9GAMM</name>
<protein>
    <submittedName>
        <fullName evidence="3">SgrR family transcriptional regulator</fullName>
    </submittedName>
</protein>
<dbReference type="Proteomes" id="UP000319411">
    <property type="component" value="Chromosome"/>
</dbReference>
<dbReference type="SUPFAM" id="SSF53850">
    <property type="entry name" value="Periplasmic binding protein-like II"/>
    <property type="match status" value="1"/>
</dbReference>
<dbReference type="InterPro" id="IPR039424">
    <property type="entry name" value="SBP_5"/>
</dbReference>
<dbReference type="EMBL" id="CP032702">
    <property type="protein sequence ID" value="QDY43599.1"/>
    <property type="molecule type" value="Genomic_DNA"/>
</dbReference>
<evidence type="ECO:0000313" key="3">
    <source>
        <dbReference type="EMBL" id="QDY43599.1"/>
    </source>
</evidence>
<dbReference type="GO" id="GO:1904680">
    <property type="term" value="F:peptide transmembrane transporter activity"/>
    <property type="evidence" value="ECO:0007669"/>
    <property type="project" value="TreeGrafter"/>
</dbReference>
<evidence type="ECO:0000313" key="4">
    <source>
        <dbReference type="Proteomes" id="UP000319411"/>
    </source>
</evidence>
<proteinExistence type="predicted"/>
<gene>
    <name evidence="3" type="ORF">D8B20_04615</name>
</gene>
<evidence type="ECO:0000259" key="2">
    <source>
        <dbReference type="Pfam" id="PF12793"/>
    </source>
</evidence>
<dbReference type="Pfam" id="PF00496">
    <property type="entry name" value="SBP_bac_5"/>
    <property type="match status" value="1"/>
</dbReference>
<dbReference type="RefSeq" id="WP_145887566.1">
    <property type="nucleotide sequence ID" value="NZ_CP032702.1"/>
</dbReference>
<sequence>MRQLHRVNQFQRLWQHSQGGPLHISVARIAQCCFCSERHVRTLLRQWQAAGWVEWQGEAGRGRQGALRFLVSPDQLRQQLLTRQLASGEAVQALQVLELQPEQLMDMLRPLMGGQWQNQAPVLRIPYYRPLETLRPLQLTGRAEQHLVRQVFSGLTRFQGEAVTGDLAHHWQHDASGREWYFWLRPQLSWHNETPVQAAQLVTQLHHIMTTPQGRRLLAAVAQIDAPHPLAVRIQLHTRDYWLPQRLAHQYCLLPHPTLAGIGSGPWKLAHFSSELVRLESHARWHLQRPLIQVIEYWITPRLFAQGLGTSCRHPVQIAIGDPEALDTLRPVDRRTSLGFCYLAPRVSAHFSAAQARTLIALIQRSGVIRQLPLEEGLITPGEELLPGWPVPQVAATAAPLPPALTLHYHLPVELHVMADALVTLLAAHGCTLTCVFHDVKSWDDESDLSTADLVMGDRLIGDAPRFTLANWLENAVIWQPLRAALLQPALAAIASQPDATQRETALHQLFQQLMHEGYLLPLFNYHYQISAPPGVEGIQLNRLGWFDFTRAWISPPDIASAVHSRPEPVP</sequence>
<evidence type="ECO:0000259" key="1">
    <source>
        <dbReference type="Pfam" id="PF00496"/>
    </source>
</evidence>
<organism evidence="3 4">
    <name type="scientific">Candidatus Pantoea soli</name>
    <dbReference type="NCBI Taxonomy" id="3098669"/>
    <lineage>
        <taxon>Bacteria</taxon>
        <taxon>Pseudomonadati</taxon>
        <taxon>Pseudomonadota</taxon>
        <taxon>Gammaproteobacteria</taxon>
        <taxon>Enterobacterales</taxon>
        <taxon>Erwiniaceae</taxon>
        <taxon>Pantoea</taxon>
    </lineage>
</organism>
<dbReference type="InterPro" id="IPR025370">
    <property type="entry name" value="SgrR_HTH_N"/>
</dbReference>
<dbReference type="PANTHER" id="PTHR30290:SF19">
    <property type="entry name" value="ABC TRANSPORTER PERIPLASMIC BINDING PROTEIN"/>
    <property type="match status" value="1"/>
</dbReference>
<dbReference type="GO" id="GO:0015833">
    <property type="term" value="P:peptide transport"/>
    <property type="evidence" value="ECO:0007669"/>
    <property type="project" value="TreeGrafter"/>
</dbReference>
<reference evidence="3 4" key="1">
    <citation type="submission" date="2018-10" db="EMBL/GenBank/DDBJ databases">
        <title>Genome Sequencing of Pantoea dispersa DSM 32899.</title>
        <authorList>
            <person name="Nawrath M."/>
            <person name="Ottenheim C."/>
            <person name="Wilm A."/>
            <person name="Zimmermann W."/>
            <person name="Wu J.C."/>
        </authorList>
    </citation>
    <scope>NUCLEOTIDE SEQUENCE [LARGE SCALE GENOMIC DNA]</scope>
    <source>
        <strain evidence="3 4">DSM 32899</strain>
    </source>
</reference>
<dbReference type="PANTHER" id="PTHR30290">
    <property type="entry name" value="PERIPLASMIC BINDING COMPONENT OF ABC TRANSPORTER"/>
    <property type="match status" value="1"/>
</dbReference>
<dbReference type="Pfam" id="PF12793">
    <property type="entry name" value="SgrR_N"/>
    <property type="match status" value="1"/>
</dbReference>
<feature type="domain" description="Transcriptional regulator SgrR N-terminal HTH" evidence="2">
    <location>
        <begin position="7"/>
        <end position="118"/>
    </location>
</feature>
<dbReference type="AlphaFoldDB" id="A0A518XHG6"/>